<keyword evidence="8" id="KW-0311">Gluconate utilization</keyword>
<evidence type="ECO:0000256" key="2">
    <source>
        <dbReference type="ARBA" id="ARBA00008420"/>
    </source>
</evidence>
<comment type="pathway">
    <text evidence="1">Carbohydrate acid metabolism.</text>
</comment>
<dbReference type="KEGG" id="ptes:JQU52_12765"/>
<gene>
    <name evidence="11" type="ORF">JQU52_12765</name>
</gene>
<evidence type="ECO:0000256" key="4">
    <source>
        <dbReference type="ARBA" id="ARBA00022679"/>
    </source>
</evidence>
<evidence type="ECO:0000256" key="1">
    <source>
        <dbReference type="ARBA" id="ARBA00004761"/>
    </source>
</evidence>
<evidence type="ECO:0000256" key="6">
    <source>
        <dbReference type="ARBA" id="ARBA00022777"/>
    </source>
</evidence>
<keyword evidence="4 10" id="KW-0808">Transferase</keyword>
<evidence type="ECO:0000313" key="11">
    <source>
        <dbReference type="EMBL" id="QRQ81554.1"/>
    </source>
</evidence>
<dbReference type="InterPro" id="IPR027417">
    <property type="entry name" value="P-loop_NTPase"/>
</dbReference>
<keyword evidence="6 10" id="KW-0418">Kinase</keyword>
<comment type="catalytic activity">
    <reaction evidence="9 10">
        <text>D-gluconate + ATP = 6-phospho-D-gluconate + ADP + H(+)</text>
        <dbReference type="Rhea" id="RHEA:19433"/>
        <dbReference type="ChEBI" id="CHEBI:15378"/>
        <dbReference type="ChEBI" id="CHEBI:18391"/>
        <dbReference type="ChEBI" id="CHEBI:30616"/>
        <dbReference type="ChEBI" id="CHEBI:58759"/>
        <dbReference type="ChEBI" id="CHEBI:456216"/>
        <dbReference type="EC" id="2.7.1.12"/>
    </reaction>
</comment>
<evidence type="ECO:0000256" key="8">
    <source>
        <dbReference type="ARBA" id="ARBA00023064"/>
    </source>
</evidence>
<dbReference type="Gene3D" id="3.40.50.300">
    <property type="entry name" value="P-loop containing nucleotide triphosphate hydrolases"/>
    <property type="match status" value="1"/>
</dbReference>
<dbReference type="GO" id="GO:0019521">
    <property type="term" value="P:D-gluconate metabolic process"/>
    <property type="evidence" value="ECO:0007669"/>
    <property type="project" value="UniProtKB-KW"/>
</dbReference>
<dbReference type="PANTHER" id="PTHR43442:SF3">
    <property type="entry name" value="GLUCONOKINASE-RELATED"/>
    <property type="match status" value="1"/>
</dbReference>
<evidence type="ECO:0000256" key="3">
    <source>
        <dbReference type="ARBA" id="ARBA00012054"/>
    </source>
</evidence>
<accession>A0A892ZJ42</accession>
<proteinExistence type="inferred from homology"/>
<evidence type="ECO:0000256" key="9">
    <source>
        <dbReference type="ARBA" id="ARBA00048090"/>
    </source>
</evidence>
<dbReference type="EMBL" id="CP069798">
    <property type="protein sequence ID" value="QRQ81554.1"/>
    <property type="molecule type" value="Genomic_DNA"/>
</dbReference>
<dbReference type="GO" id="GO:0046316">
    <property type="term" value="F:gluconokinase activity"/>
    <property type="evidence" value="ECO:0007669"/>
    <property type="project" value="UniProtKB-EC"/>
</dbReference>
<dbReference type="FunFam" id="3.40.50.300:FF:000522">
    <property type="entry name" value="Gluconokinase"/>
    <property type="match status" value="1"/>
</dbReference>
<protein>
    <recommendedName>
        <fullName evidence="3 10">Gluconokinase</fullName>
        <ecNumber evidence="3 10">2.7.1.12</ecNumber>
    </recommendedName>
</protein>
<evidence type="ECO:0000256" key="5">
    <source>
        <dbReference type="ARBA" id="ARBA00022741"/>
    </source>
</evidence>
<sequence length="172" mass="18759">MSANTQPSIILMGVQGSGKSEVGAALAALLHIDFIDGDDLHPAANKEKMRSGHALNDEDRLPWLKTIGQRTREAAAAGKPVIIACSALKRWYREVIRHEAADVVFVHLHGDYALIEARLQKRSHEYMPTTLLGSQFDTLEPLAAWEAGVVVDINPPITAVAAAAGEWYQNQL</sequence>
<name>A0A892ZJ42_9NEIS</name>
<dbReference type="GO" id="GO:0005737">
    <property type="term" value="C:cytoplasm"/>
    <property type="evidence" value="ECO:0007669"/>
    <property type="project" value="TreeGrafter"/>
</dbReference>
<dbReference type="AlphaFoldDB" id="A0A892ZJ42"/>
<reference evidence="11" key="1">
    <citation type="submission" date="2021-02" db="EMBL/GenBank/DDBJ databases">
        <title>Neisseriaceae sp. 26B isolated from the cloaca of a Common Toad-headed Turtle (Mesoclemmys nasuta).</title>
        <authorList>
            <person name="Spergser J."/>
            <person name="Busse H.-J."/>
        </authorList>
    </citation>
    <scope>NUCLEOTIDE SEQUENCE</scope>
    <source>
        <strain evidence="11">26B</strain>
    </source>
</reference>
<dbReference type="CDD" id="cd02021">
    <property type="entry name" value="GntK"/>
    <property type="match status" value="1"/>
</dbReference>
<keyword evidence="12" id="KW-1185">Reference proteome</keyword>
<dbReference type="RefSeq" id="WP_230338848.1">
    <property type="nucleotide sequence ID" value="NZ_CP069798.1"/>
</dbReference>
<dbReference type="PANTHER" id="PTHR43442">
    <property type="entry name" value="GLUCONOKINASE-RELATED"/>
    <property type="match status" value="1"/>
</dbReference>
<dbReference type="InterPro" id="IPR006001">
    <property type="entry name" value="Therm_gnt_kin"/>
</dbReference>
<dbReference type="Proteomes" id="UP000653156">
    <property type="component" value="Chromosome"/>
</dbReference>
<dbReference type="NCBIfam" id="TIGR01313">
    <property type="entry name" value="therm_gnt_kin"/>
    <property type="match status" value="1"/>
</dbReference>
<evidence type="ECO:0000256" key="7">
    <source>
        <dbReference type="ARBA" id="ARBA00022840"/>
    </source>
</evidence>
<organism evidence="11 12">
    <name type="scientific">Paralysiella testudinis</name>
    <dbReference type="NCBI Taxonomy" id="2809020"/>
    <lineage>
        <taxon>Bacteria</taxon>
        <taxon>Pseudomonadati</taxon>
        <taxon>Pseudomonadota</taxon>
        <taxon>Betaproteobacteria</taxon>
        <taxon>Neisseriales</taxon>
        <taxon>Neisseriaceae</taxon>
        <taxon>Paralysiella</taxon>
    </lineage>
</organism>
<keyword evidence="7 10" id="KW-0067">ATP-binding</keyword>
<evidence type="ECO:0000313" key="12">
    <source>
        <dbReference type="Proteomes" id="UP000653156"/>
    </source>
</evidence>
<dbReference type="GO" id="GO:0005524">
    <property type="term" value="F:ATP binding"/>
    <property type="evidence" value="ECO:0007669"/>
    <property type="project" value="UniProtKB-KW"/>
</dbReference>
<dbReference type="Pfam" id="PF13671">
    <property type="entry name" value="AAA_33"/>
    <property type="match status" value="1"/>
</dbReference>
<keyword evidence="5 10" id="KW-0547">Nucleotide-binding</keyword>
<dbReference type="SUPFAM" id="SSF52540">
    <property type="entry name" value="P-loop containing nucleoside triphosphate hydrolases"/>
    <property type="match status" value="1"/>
</dbReference>
<dbReference type="EC" id="2.7.1.12" evidence="3 10"/>
<comment type="similarity">
    <text evidence="2 10">Belongs to the gluconokinase GntK/GntV family.</text>
</comment>
<evidence type="ECO:0000256" key="10">
    <source>
        <dbReference type="RuleBase" id="RU363066"/>
    </source>
</evidence>